<keyword evidence="4" id="KW-0121">Carboxypeptidase</keyword>
<dbReference type="SUPFAM" id="SSF53756">
    <property type="entry name" value="UDP-Glycosyltransferase/glycogen phosphorylase"/>
    <property type="match status" value="1"/>
</dbReference>
<dbReference type="GO" id="GO:0004180">
    <property type="term" value="F:carboxypeptidase activity"/>
    <property type="evidence" value="ECO:0007669"/>
    <property type="project" value="UniProtKB-KW"/>
</dbReference>
<dbReference type="Proteomes" id="UP000436088">
    <property type="component" value="Unassembled WGS sequence"/>
</dbReference>
<dbReference type="InterPro" id="IPR002213">
    <property type="entry name" value="UDP_glucos_trans"/>
</dbReference>
<keyword evidence="2" id="KW-0328">Glycosyltransferase</keyword>
<dbReference type="AlphaFoldDB" id="A0A6A3BBX6"/>
<keyword evidence="5" id="KW-1185">Reference proteome</keyword>
<keyword evidence="4" id="KW-0645">Protease</keyword>
<comment type="caution">
    <text evidence="4">The sequence shown here is derived from an EMBL/GenBank/DDBJ whole genome shotgun (WGS) entry which is preliminary data.</text>
</comment>
<dbReference type="Gene3D" id="3.40.50.2000">
    <property type="entry name" value="Glycogen Phosphorylase B"/>
    <property type="match status" value="3"/>
</dbReference>
<organism evidence="4 5">
    <name type="scientific">Hibiscus syriacus</name>
    <name type="common">Rose of Sharon</name>
    <dbReference type="NCBI Taxonomy" id="106335"/>
    <lineage>
        <taxon>Eukaryota</taxon>
        <taxon>Viridiplantae</taxon>
        <taxon>Streptophyta</taxon>
        <taxon>Embryophyta</taxon>
        <taxon>Tracheophyta</taxon>
        <taxon>Spermatophyta</taxon>
        <taxon>Magnoliopsida</taxon>
        <taxon>eudicotyledons</taxon>
        <taxon>Gunneridae</taxon>
        <taxon>Pentapetalae</taxon>
        <taxon>rosids</taxon>
        <taxon>malvids</taxon>
        <taxon>Malvales</taxon>
        <taxon>Malvaceae</taxon>
        <taxon>Malvoideae</taxon>
        <taxon>Hibiscus</taxon>
    </lineage>
</organism>
<gene>
    <name evidence="4" type="ORF">F3Y22_tig00110195pilonHSYRG00131</name>
</gene>
<reference evidence="4" key="1">
    <citation type="submission" date="2019-09" db="EMBL/GenBank/DDBJ databases">
        <title>Draft genome information of white flower Hibiscus syriacus.</title>
        <authorList>
            <person name="Kim Y.-M."/>
        </authorList>
    </citation>
    <scope>NUCLEOTIDE SEQUENCE [LARGE SCALE GENOMIC DNA]</scope>
    <source>
        <strain evidence="4">YM2019G1</strain>
    </source>
</reference>
<dbReference type="CDD" id="cd03784">
    <property type="entry name" value="GT1_Gtf-like"/>
    <property type="match status" value="1"/>
</dbReference>
<name>A0A6A3BBX6_HIBSY</name>
<keyword evidence="4" id="KW-0378">Hydrolase</keyword>
<accession>A0A6A3BBX6</accession>
<evidence type="ECO:0000313" key="5">
    <source>
        <dbReference type="Proteomes" id="UP000436088"/>
    </source>
</evidence>
<evidence type="ECO:0000256" key="3">
    <source>
        <dbReference type="ARBA" id="ARBA00022679"/>
    </source>
</evidence>
<evidence type="ECO:0000313" key="4">
    <source>
        <dbReference type="EMBL" id="KAE8714520.1"/>
    </source>
</evidence>
<dbReference type="EMBL" id="VEPZ02000870">
    <property type="protein sequence ID" value="KAE8714520.1"/>
    <property type="molecule type" value="Genomic_DNA"/>
</dbReference>
<dbReference type="GO" id="GO:0080044">
    <property type="term" value="F:quercetin 7-O-glucosyltransferase activity"/>
    <property type="evidence" value="ECO:0007669"/>
    <property type="project" value="TreeGrafter"/>
</dbReference>
<dbReference type="PANTHER" id="PTHR11926:SF870">
    <property type="entry name" value="UDP-GLYCOSYLTRANSFERASE 75B1"/>
    <property type="match status" value="1"/>
</dbReference>
<comment type="similarity">
    <text evidence="1">Belongs to the UDP-glycosyltransferase family.</text>
</comment>
<sequence>MSLSSPPSQSPHDESPCRSRPFIFNLFRWIRRRRKPGDDLGHYLSEFKRRGKEALFDFIISNENKGKPITCIIYSLLVSWAAEVARKHHIPSAVLWTQAATVFDIYYFYFNGYESAIKDQADESESKRLIKLPGLQPLATRDLPSFVTASNVHHWGLSLYQEQMEVIAEEPNAKILVNTFDAMEPEALRAIEKFKMITIDSKQKSSVVYVSFGSVAELAKQQVEEIARALIASGRPFLWVSHGVHKWKCCLIRLWVASCRIAGGTRRWRAWFGGVPVVAFPLWTDQATNAMLIEDVWQTGVRVSANEEGIVERSEIVRCLDLTMGDGEEVEEVKKNVEKWKELAREAAMDGGSLDMNLKTFVDDVAQGCK</sequence>
<dbReference type="PANTHER" id="PTHR11926">
    <property type="entry name" value="GLUCOSYL/GLUCURONOSYL TRANSFERASES"/>
    <property type="match status" value="1"/>
</dbReference>
<proteinExistence type="inferred from homology"/>
<keyword evidence="3" id="KW-0808">Transferase</keyword>
<dbReference type="GO" id="GO:0080043">
    <property type="term" value="F:quercetin 3-O-glucosyltransferase activity"/>
    <property type="evidence" value="ECO:0007669"/>
    <property type="project" value="TreeGrafter"/>
</dbReference>
<evidence type="ECO:0000256" key="1">
    <source>
        <dbReference type="ARBA" id="ARBA00009995"/>
    </source>
</evidence>
<protein>
    <submittedName>
        <fullName evidence="4">Serine carboxypeptidase 46</fullName>
    </submittedName>
</protein>
<evidence type="ECO:0000256" key="2">
    <source>
        <dbReference type="ARBA" id="ARBA00022676"/>
    </source>
</evidence>